<sequence>MIRLESGTYPVWDDFSLELTSDLTFSSVALYYLHGANGSGKSSFIERLLIPSLRNQKDIFLLYFEQQMHFQIQAVKAYASIMPPRKEIHNEMDTVDYLLNNLLFNYSQEPRPCFIVMDESPYELKIYEFIKQYIPDYCLIYSAHSELLPATKTLEFIPVSPSFSKIYVPFN</sequence>
<proteinExistence type="predicted"/>
<comment type="caution">
    <text evidence="1">The sequence shown here is derived from an EMBL/GenBank/DDBJ whole genome shotgun (WGS) entry which is preliminary data.</text>
</comment>
<evidence type="ECO:0000313" key="2">
    <source>
        <dbReference type="Proteomes" id="UP000294588"/>
    </source>
</evidence>
<accession>A0AC61QJI3</accession>
<protein>
    <submittedName>
        <fullName evidence="1">Uncharacterized protein</fullName>
    </submittedName>
</protein>
<organism evidence="1 2">
    <name type="scientific">Candidatus Syntrophosphaera thermopropionivorans</name>
    <dbReference type="NCBI Taxonomy" id="2593015"/>
    <lineage>
        <taxon>Bacteria</taxon>
        <taxon>Pseudomonadati</taxon>
        <taxon>Candidatus Cloacimonadota</taxon>
        <taxon>Candidatus Cloacimonadia</taxon>
        <taxon>Candidatus Cloacimonadales</taxon>
        <taxon>Candidatus Cloacimonadaceae</taxon>
        <taxon>Candidatus Syntrophosphaera</taxon>
    </lineage>
</organism>
<keyword evidence="2" id="KW-1185">Reference proteome</keyword>
<name>A0AC61QJI3_9BACT</name>
<dbReference type="Proteomes" id="UP000294588">
    <property type="component" value="Unassembled WGS sequence"/>
</dbReference>
<reference evidence="1" key="1">
    <citation type="submission" date="2019-03" db="EMBL/GenBank/DDBJ databases">
        <title>Candidatus Syntrophosphaera thermopropionivorans: a novel player in syntrophic propionate oxidation during anaerobic digestion.</title>
        <authorList>
            <person name="Dyksma S."/>
        </authorList>
    </citation>
    <scope>NUCLEOTIDE SEQUENCE</scope>
    <source>
        <strain evidence="1">W5</strain>
    </source>
</reference>
<dbReference type="EMBL" id="SMOG01000007">
    <property type="protein sequence ID" value="TDF73263.1"/>
    <property type="molecule type" value="Genomic_DNA"/>
</dbReference>
<gene>
    <name evidence="1" type="ORF">E0946_03575</name>
</gene>
<evidence type="ECO:0000313" key="1">
    <source>
        <dbReference type="EMBL" id="TDF73263.1"/>
    </source>
</evidence>